<proteinExistence type="predicted"/>
<organism evidence="1 2">
    <name type="scientific">Entamoeba invadens IP1</name>
    <dbReference type="NCBI Taxonomy" id="370355"/>
    <lineage>
        <taxon>Eukaryota</taxon>
        <taxon>Amoebozoa</taxon>
        <taxon>Evosea</taxon>
        <taxon>Archamoebae</taxon>
        <taxon>Mastigamoebida</taxon>
        <taxon>Entamoebidae</taxon>
        <taxon>Entamoeba</taxon>
    </lineage>
</organism>
<sequence>MTLRELCEKNRIKELIDRVRESDEYLAIDEKGNLCFYYLTVAFPEAPVLANPNPTLLRAYKQRFLLETDGVLSYSTGEIPIHKSIVQPFCSGLHLDTSETSATAFVEWCYCGTSLALIRATPFTSVRILVELLKCPQARMSWKFFESYSLYLSAQLPDVVINFLEVFDNVDMIEDHTEMFQTLSILFFSTFSYNGGSDFLGDLPKSLLISSLKCLIKDDKHKSSLLQ</sequence>
<dbReference type="EMBL" id="KB207268">
    <property type="protein sequence ID" value="ELP83509.1"/>
    <property type="molecule type" value="Genomic_DNA"/>
</dbReference>
<keyword evidence="2" id="KW-1185">Reference proteome</keyword>
<evidence type="ECO:0008006" key="3">
    <source>
        <dbReference type="Google" id="ProtNLM"/>
    </source>
</evidence>
<dbReference type="Proteomes" id="UP000014680">
    <property type="component" value="Unassembled WGS sequence"/>
</dbReference>
<reference evidence="1 2" key="1">
    <citation type="submission" date="2012-10" db="EMBL/GenBank/DDBJ databases">
        <authorList>
            <person name="Zafar N."/>
            <person name="Inman J."/>
            <person name="Hall N."/>
            <person name="Lorenzi H."/>
            <person name="Caler E."/>
        </authorList>
    </citation>
    <scope>NUCLEOTIDE SEQUENCE [LARGE SCALE GENOMIC DNA]</scope>
    <source>
        <strain evidence="1 2">IP1</strain>
    </source>
</reference>
<name>A0A0A1TU98_ENTIV</name>
<dbReference type="RefSeq" id="XP_004182855.1">
    <property type="nucleotide sequence ID" value="XM_004182807.1"/>
</dbReference>
<dbReference type="OMA" id="ELLCCHE"/>
<accession>A0A0A1TU98</accession>
<dbReference type="GeneID" id="14882381"/>
<evidence type="ECO:0000313" key="1">
    <source>
        <dbReference type="EMBL" id="ELP83509.1"/>
    </source>
</evidence>
<dbReference type="VEuPathDB" id="AmoebaDB:EIN_377640"/>
<protein>
    <recommendedName>
        <fullName evidence="3">BTB domain-containing protein</fullName>
    </recommendedName>
</protein>
<gene>
    <name evidence="1" type="ORF">EIN_377640</name>
</gene>
<evidence type="ECO:0000313" key="2">
    <source>
        <dbReference type="Proteomes" id="UP000014680"/>
    </source>
</evidence>
<dbReference type="AlphaFoldDB" id="A0A0A1TU98"/>
<dbReference type="KEGG" id="eiv:EIN_377640"/>